<dbReference type="InterPro" id="IPR027417">
    <property type="entry name" value="P-loop_NTPase"/>
</dbReference>
<dbReference type="PROSITE" id="PS00211">
    <property type="entry name" value="ABC_TRANSPORTER_1"/>
    <property type="match status" value="1"/>
</dbReference>
<dbReference type="InterPro" id="IPR003439">
    <property type="entry name" value="ABC_transporter-like_ATP-bd"/>
</dbReference>
<dbReference type="InterPro" id="IPR003593">
    <property type="entry name" value="AAA+_ATPase"/>
</dbReference>
<dbReference type="Gene3D" id="3.40.50.300">
    <property type="entry name" value="P-loop containing nucleotide triphosphate hydrolases"/>
    <property type="match status" value="1"/>
</dbReference>
<accession>A0A8J3ADC4</accession>
<sequence>MFGLLGPNGAGKSTTVGICTTRIRPTAGSVRVEDVDVVRRPAAAKRRLGVVTQDNTLDRSLTLWEDLYHHQRYFGIAAAPARRRADELLERFRLTGRASGLPRQISGGMAQRLQIARAVSHDPAVLFLDEPTAGLDPQSRLLLWTLVRELQADGLTIVLTTHHLEEAERLCERVAIVDHGQVLVCDRPEVLQREHGTGMVVELRLDGAVDDALVTALGRLDGVVAVDRRDDGLRVRAEDRDHLVGEVVAVVAGQGLTDLSVSRSSLEGVFIALTGRDLRE</sequence>
<evidence type="ECO:0000256" key="4">
    <source>
        <dbReference type="ARBA" id="ARBA00022741"/>
    </source>
</evidence>
<keyword evidence="6" id="KW-0046">Antibiotic resistance</keyword>
<gene>
    <name evidence="8" type="ORF">GCM10011354_35590</name>
</gene>
<comment type="similarity">
    <text evidence="2">Belongs to the ABC transporter superfamily.</text>
</comment>
<evidence type="ECO:0000259" key="7">
    <source>
        <dbReference type="PROSITE" id="PS50893"/>
    </source>
</evidence>
<dbReference type="SMART" id="SM00382">
    <property type="entry name" value="AAA"/>
    <property type="match status" value="1"/>
</dbReference>
<evidence type="ECO:0000256" key="1">
    <source>
        <dbReference type="ARBA" id="ARBA00004202"/>
    </source>
</evidence>
<evidence type="ECO:0000313" key="9">
    <source>
        <dbReference type="Proteomes" id="UP000650511"/>
    </source>
</evidence>
<dbReference type="RefSeq" id="WP_205745235.1">
    <property type="nucleotide sequence ID" value="NZ_BMHA01000018.1"/>
</dbReference>
<dbReference type="SUPFAM" id="SSF52540">
    <property type="entry name" value="P-loop containing nucleoside triphosphate hydrolases"/>
    <property type="match status" value="1"/>
</dbReference>
<reference evidence="8" key="1">
    <citation type="journal article" date="2014" name="Int. J. Syst. Evol. Microbiol.">
        <title>Complete genome sequence of Corynebacterium casei LMG S-19264T (=DSM 44701T), isolated from a smear-ripened cheese.</title>
        <authorList>
            <consortium name="US DOE Joint Genome Institute (JGI-PGF)"/>
            <person name="Walter F."/>
            <person name="Albersmeier A."/>
            <person name="Kalinowski J."/>
            <person name="Ruckert C."/>
        </authorList>
    </citation>
    <scope>NUCLEOTIDE SEQUENCE</scope>
    <source>
        <strain evidence="8">CGMCC 1.14988</strain>
    </source>
</reference>
<dbReference type="AlphaFoldDB" id="A0A8J3ADC4"/>
<keyword evidence="5 8" id="KW-0067">ATP-binding</keyword>
<dbReference type="Proteomes" id="UP000650511">
    <property type="component" value="Unassembled WGS sequence"/>
</dbReference>
<organism evidence="8 9">
    <name type="scientific">Egicoccus halophilus</name>
    <dbReference type="NCBI Taxonomy" id="1670830"/>
    <lineage>
        <taxon>Bacteria</taxon>
        <taxon>Bacillati</taxon>
        <taxon>Actinomycetota</taxon>
        <taxon>Nitriliruptoria</taxon>
        <taxon>Egicoccales</taxon>
        <taxon>Egicoccaceae</taxon>
        <taxon>Egicoccus</taxon>
    </lineage>
</organism>
<name>A0A8J3ADC4_9ACTN</name>
<evidence type="ECO:0000256" key="3">
    <source>
        <dbReference type="ARBA" id="ARBA00022448"/>
    </source>
</evidence>
<dbReference type="GO" id="GO:0016887">
    <property type="term" value="F:ATP hydrolysis activity"/>
    <property type="evidence" value="ECO:0007669"/>
    <property type="project" value="InterPro"/>
</dbReference>
<dbReference type="GO" id="GO:0046677">
    <property type="term" value="P:response to antibiotic"/>
    <property type="evidence" value="ECO:0007669"/>
    <property type="project" value="UniProtKB-KW"/>
</dbReference>
<dbReference type="InterPro" id="IPR050763">
    <property type="entry name" value="ABC_transporter_ATP-binding"/>
</dbReference>
<dbReference type="GO" id="GO:0005524">
    <property type="term" value="F:ATP binding"/>
    <property type="evidence" value="ECO:0007669"/>
    <property type="project" value="UniProtKB-KW"/>
</dbReference>
<keyword evidence="3" id="KW-0813">Transport</keyword>
<feature type="domain" description="ABC transporter" evidence="7">
    <location>
        <begin position="2"/>
        <end position="204"/>
    </location>
</feature>
<keyword evidence="4" id="KW-0547">Nucleotide-binding</keyword>
<dbReference type="EMBL" id="BMHA01000018">
    <property type="protein sequence ID" value="GGI09743.1"/>
    <property type="molecule type" value="Genomic_DNA"/>
</dbReference>
<dbReference type="GO" id="GO:0005886">
    <property type="term" value="C:plasma membrane"/>
    <property type="evidence" value="ECO:0007669"/>
    <property type="project" value="UniProtKB-SubCell"/>
</dbReference>
<dbReference type="PROSITE" id="PS50893">
    <property type="entry name" value="ABC_TRANSPORTER_2"/>
    <property type="match status" value="1"/>
</dbReference>
<evidence type="ECO:0000313" key="8">
    <source>
        <dbReference type="EMBL" id="GGI09743.1"/>
    </source>
</evidence>
<proteinExistence type="inferred from homology"/>
<evidence type="ECO:0000256" key="2">
    <source>
        <dbReference type="ARBA" id="ARBA00005417"/>
    </source>
</evidence>
<evidence type="ECO:0000256" key="5">
    <source>
        <dbReference type="ARBA" id="ARBA00022840"/>
    </source>
</evidence>
<dbReference type="PANTHER" id="PTHR42711">
    <property type="entry name" value="ABC TRANSPORTER ATP-BINDING PROTEIN"/>
    <property type="match status" value="1"/>
</dbReference>
<comment type="caution">
    <text evidence="8">The sequence shown here is derived from an EMBL/GenBank/DDBJ whole genome shotgun (WGS) entry which is preliminary data.</text>
</comment>
<keyword evidence="9" id="KW-1185">Reference proteome</keyword>
<dbReference type="Pfam" id="PF00005">
    <property type="entry name" value="ABC_tran"/>
    <property type="match status" value="1"/>
</dbReference>
<protein>
    <submittedName>
        <fullName evidence="8">Multidrug ABC transporter ATP-binding protein</fullName>
    </submittedName>
</protein>
<reference evidence="8" key="2">
    <citation type="submission" date="2020-09" db="EMBL/GenBank/DDBJ databases">
        <authorList>
            <person name="Sun Q."/>
            <person name="Zhou Y."/>
        </authorList>
    </citation>
    <scope>NUCLEOTIDE SEQUENCE</scope>
    <source>
        <strain evidence="8">CGMCC 1.14988</strain>
    </source>
</reference>
<comment type="subcellular location">
    <subcellularLocation>
        <location evidence="1">Cell membrane</location>
        <topology evidence="1">Peripheral membrane protein</topology>
    </subcellularLocation>
</comment>
<dbReference type="InterPro" id="IPR017871">
    <property type="entry name" value="ABC_transporter-like_CS"/>
</dbReference>
<dbReference type="PANTHER" id="PTHR42711:SF5">
    <property type="entry name" value="ABC TRANSPORTER ATP-BINDING PROTEIN NATA"/>
    <property type="match status" value="1"/>
</dbReference>
<evidence type="ECO:0000256" key="6">
    <source>
        <dbReference type="ARBA" id="ARBA00023251"/>
    </source>
</evidence>